<dbReference type="GO" id="GO:0004222">
    <property type="term" value="F:metalloendopeptidase activity"/>
    <property type="evidence" value="ECO:0007669"/>
    <property type="project" value="TreeGrafter"/>
</dbReference>
<evidence type="ECO:0000313" key="5">
    <source>
        <dbReference type="Proteomes" id="UP001432059"/>
    </source>
</evidence>
<dbReference type="PANTHER" id="PTHR21666:SF289">
    <property type="entry name" value="L-ALA--D-GLU ENDOPEPTIDASE"/>
    <property type="match status" value="1"/>
</dbReference>
<proteinExistence type="predicted"/>
<dbReference type="InterPro" id="IPR050570">
    <property type="entry name" value="Cell_wall_metabolism_enzyme"/>
</dbReference>
<dbReference type="CDD" id="cd12797">
    <property type="entry name" value="M23_peptidase"/>
    <property type="match status" value="1"/>
</dbReference>
<dbReference type="Proteomes" id="UP001432059">
    <property type="component" value="Chromosome"/>
</dbReference>
<protein>
    <submittedName>
        <fullName evidence="4">Peptidase M23</fullName>
    </submittedName>
</protein>
<organism evidence="4 5">
    <name type="scientific">Bergeyella porcorum</name>
    <dbReference type="NCBI Taxonomy" id="1735111"/>
    <lineage>
        <taxon>Bacteria</taxon>
        <taxon>Pseudomonadati</taxon>
        <taxon>Bacteroidota</taxon>
        <taxon>Flavobacteriia</taxon>
        <taxon>Flavobacteriales</taxon>
        <taxon>Weeksellaceae</taxon>
        <taxon>Bergeyella</taxon>
    </lineage>
</organism>
<evidence type="ECO:0000313" key="4">
    <source>
        <dbReference type="EMBL" id="WOC51396.1"/>
    </source>
</evidence>
<dbReference type="Pfam" id="PF01551">
    <property type="entry name" value="Peptidase_M23"/>
    <property type="match status" value="1"/>
</dbReference>
<dbReference type="InterPro" id="IPR016047">
    <property type="entry name" value="M23ase_b-sheet_dom"/>
</dbReference>
<feature type="coiled-coil region" evidence="2">
    <location>
        <begin position="182"/>
        <end position="394"/>
    </location>
</feature>
<feature type="domain" description="M23ase beta-sheet core" evidence="3">
    <location>
        <begin position="443"/>
        <end position="534"/>
    </location>
</feature>
<reference evidence="4" key="1">
    <citation type="submission" date="2023-10" db="EMBL/GenBank/DDBJ databases">
        <title>Characterization and whole genome sequencing of a novel strain of Bergeyella porcorum QD2021 isolated from pig.</title>
        <authorList>
            <person name="Liu G."/>
            <person name="Chen C."/>
            <person name="Han X."/>
        </authorList>
    </citation>
    <scope>NUCLEOTIDE SEQUENCE</scope>
    <source>
        <strain evidence="4">QD2021</strain>
    </source>
</reference>
<evidence type="ECO:0000259" key="3">
    <source>
        <dbReference type="Pfam" id="PF01551"/>
    </source>
</evidence>
<keyword evidence="1" id="KW-0732">Signal</keyword>
<accession>A0AAU0EYR2</accession>
<dbReference type="SUPFAM" id="SSF51261">
    <property type="entry name" value="Duplicated hybrid motif"/>
    <property type="match status" value="1"/>
</dbReference>
<dbReference type="KEGG" id="bpor:BPO_0749"/>
<feature type="coiled-coil region" evidence="2">
    <location>
        <begin position="23"/>
        <end position="50"/>
    </location>
</feature>
<dbReference type="EMBL" id="CP136426">
    <property type="protein sequence ID" value="WOC51396.1"/>
    <property type="molecule type" value="Genomic_DNA"/>
</dbReference>
<name>A0AAU0EYR2_9FLAO</name>
<dbReference type="Gene3D" id="2.70.70.10">
    <property type="entry name" value="Glucose Permease (Domain IIA)"/>
    <property type="match status" value="1"/>
</dbReference>
<keyword evidence="5" id="KW-1185">Reference proteome</keyword>
<dbReference type="Gene3D" id="6.10.250.3150">
    <property type="match status" value="1"/>
</dbReference>
<dbReference type="InterPro" id="IPR011055">
    <property type="entry name" value="Dup_hybrid_motif"/>
</dbReference>
<sequence length="539" mass="59574">MTNKRVYLFLATISFCLGFGQSKTQLQQQNNELKKQIAAINQKLAKTKSEAKLSVAYLSEVQKKIALREKVYDNTQKEKKLIEDDIYLKQLEINRQKKELAILRKNYADVLVKAYKNKGVQNKVTFILSSGNLGEAIRRVQYLKNYSDYQDKKAAEIMGVAEKLQKNIASREKSVSEKNTVLASQKKELSTIEAERKQKEILLENFKQNEAQLTAELKQKQTESKNLEAKLRAIIAEEIRLAKAKEEAERKAREEKERLARIAAEKEKARIEAENRARIAAAAEAKRKADEEARKLKEIADRKAAEEAEKARLAAEAEAKRLAAAKEAAEAQRAEDARKIAEAEKAEARRLAAAKEAAEAAAKAKAAADRAAEAKKAEAELAKRNEDAKKAAEAKTMSAYGVGTTAAGNFAANRGNLSMPAYGTITHRFGRQPHPVFKNIVEENNGIKIAVAKGTVAKCIYPGEVSKVFVDGGSKTVVVRHGSYFSIYSNLESTSVSPNQKVVAGTPIGTVGADFDGSYTLDFQIWNGTTPVDPLGWVR</sequence>
<dbReference type="AlphaFoldDB" id="A0AAU0EYR2"/>
<gene>
    <name evidence="4" type="ORF">BPO_0749</name>
</gene>
<keyword evidence="2" id="KW-0175">Coiled coil</keyword>
<evidence type="ECO:0000256" key="2">
    <source>
        <dbReference type="SAM" id="Coils"/>
    </source>
</evidence>
<dbReference type="PANTHER" id="PTHR21666">
    <property type="entry name" value="PEPTIDASE-RELATED"/>
    <property type="match status" value="1"/>
</dbReference>
<evidence type="ECO:0000256" key="1">
    <source>
        <dbReference type="ARBA" id="ARBA00022729"/>
    </source>
</evidence>
<dbReference type="RefSeq" id="WP_327985031.1">
    <property type="nucleotide sequence ID" value="NZ_CP136426.1"/>
</dbReference>